<dbReference type="AlphaFoldDB" id="A0A239MKT7"/>
<dbReference type="OrthoDB" id="3483786at2"/>
<gene>
    <name evidence="1" type="ORF">SAMN05443665_1028104</name>
</gene>
<sequence length="142" mass="15244">MVAWTPPPSPDGVVPALGGTALGKAEAARRVLIPPDALVALPRPFTALRHLNRLARTLPRRAWTVDRRYADTRPILRVFFPDAPCQGNSITVAAGDGGWWYRSSTRELLAPCADIELAVSRVTTALDRWISAAGSSGETDGS</sequence>
<name>A0A239MKT7_9ACTN</name>
<proteinExistence type="predicted"/>
<dbReference type="EMBL" id="FZOR01000028">
    <property type="protein sequence ID" value="SNT42379.1"/>
    <property type="molecule type" value="Genomic_DNA"/>
</dbReference>
<organism evidence="1 2">
    <name type="scientific">Actinomadura meyerae</name>
    <dbReference type="NCBI Taxonomy" id="240840"/>
    <lineage>
        <taxon>Bacteria</taxon>
        <taxon>Bacillati</taxon>
        <taxon>Actinomycetota</taxon>
        <taxon>Actinomycetes</taxon>
        <taxon>Streptosporangiales</taxon>
        <taxon>Thermomonosporaceae</taxon>
        <taxon>Actinomadura</taxon>
    </lineage>
</organism>
<reference evidence="1 2" key="1">
    <citation type="submission" date="2017-06" db="EMBL/GenBank/DDBJ databases">
        <authorList>
            <person name="Kim H.J."/>
            <person name="Triplett B.A."/>
        </authorList>
    </citation>
    <scope>NUCLEOTIDE SEQUENCE [LARGE SCALE GENOMIC DNA]</scope>
    <source>
        <strain evidence="1 2">DSM 44715</strain>
    </source>
</reference>
<evidence type="ECO:0000313" key="2">
    <source>
        <dbReference type="Proteomes" id="UP000198318"/>
    </source>
</evidence>
<dbReference type="RefSeq" id="WP_143228117.1">
    <property type="nucleotide sequence ID" value="NZ_FZOR01000028.1"/>
</dbReference>
<keyword evidence="2" id="KW-1185">Reference proteome</keyword>
<protein>
    <submittedName>
        <fullName evidence="1">Uncharacterized protein</fullName>
    </submittedName>
</protein>
<dbReference type="Proteomes" id="UP000198318">
    <property type="component" value="Unassembled WGS sequence"/>
</dbReference>
<accession>A0A239MKT7</accession>
<evidence type="ECO:0000313" key="1">
    <source>
        <dbReference type="EMBL" id="SNT42379.1"/>
    </source>
</evidence>